<dbReference type="Proteomes" id="UP000054721">
    <property type="component" value="Unassembled WGS sequence"/>
</dbReference>
<dbReference type="AlphaFoldDB" id="A0A0V1LVH8"/>
<dbReference type="EMBL" id="JYDW01000001">
    <property type="protein sequence ID" value="KRZ63477.1"/>
    <property type="molecule type" value="Genomic_DNA"/>
</dbReference>
<keyword evidence="2" id="KW-1185">Reference proteome</keyword>
<organism evidence="1 2">
    <name type="scientific">Trichinella nativa</name>
    <dbReference type="NCBI Taxonomy" id="6335"/>
    <lineage>
        <taxon>Eukaryota</taxon>
        <taxon>Metazoa</taxon>
        <taxon>Ecdysozoa</taxon>
        <taxon>Nematoda</taxon>
        <taxon>Enoplea</taxon>
        <taxon>Dorylaimia</taxon>
        <taxon>Trichinellida</taxon>
        <taxon>Trichinellidae</taxon>
        <taxon>Trichinella</taxon>
    </lineage>
</organism>
<gene>
    <name evidence="1" type="ORF">T02_5498</name>
</gene>
<dbReference type="AntiFam" id="ANF00010">
    <property type="entry name" value="tRNA translation"/>
</dbReference>
<comment type="caution">
    <text evidence="1">The sequence shown here is derived from an EMBL/GenBank/DDBJ whole genome shotgun (WGS) entry which is preliminary data.</text>
</comment>
<reference evidence="1 2" key="1">
    <citation type="submission" date="2015-05" db="EMBL/GenBank/DDBJ databases">
        <title>Evolution of Trichinella species and genotypes.</title>
        <authorList>
            <person name="Korhonen P.K."/>
            <person name="Edoardo P."/>
            <person name="Giuseppe L.R."/>
            <person name="Gasser R.B."/>
        </authorList>
    </citation>
    <scope>NUCLEOTIDE SEQUENCE [LARGE SCALE GENOMIC DNA]</scope>
    <source>
        <strain evidence="1">ISS10</strain>
    </source>
</reference>
<sequence>MKFLSSTLISQLSPHIVCWCSTIAIMPTSPLSIGEKLNEARLAQSVEHGTLNPRVVGSSPTSGVLPLMFQFVVLYRMFVYQPTASSVQDKSNSGIVHILLTLSYIVKLNDMHTTNNNIDYLCNLFIIIIIIIRISDD</sequence>
<evidence type="ECO:0000313" key="1">
    <source>
        <dbReference type="EMBL" id="KRZ63477.1"/>
    </source>
</evidence>
<dbReference type="OrthoDB" id="5920616at2759"/>
<name>A0A0V1LVH8_9BILA</name>
<evidence type="ECO:0000313" key="2">
    <source>
        <dbReference type="Proteomes" id="UP000054721"/>
    </source>
</evidence>
<proteinExistence type="predicted"/>
<protein>
    <submittedName>
        <fullName evidence="1">Uncharacterized protein</fullName>
    </submittedName>
</protein>
<accession>A0A0V1LVH8</accession>